<dbReference type="Gene3D" id="3.40.50.1000">
    <property type="entry name" value="HAD superfamily/HAD-like"/>
    <property type="match status" value="2"/>
</dbReference>
<dbReference type="Proteomes" id="UP000230821">
    <property type="component" value="Unassembled WGS sequence"/>
</dbReference>
<dbReference type="PRINTS" id="PR00413">
    <property type="entry name" value="HADHALOGNASE"/>
</dbReference>
<dbReference type="PANTHER" id="PTHR46470">
    <property type="entry name" value="N-ACYLNEURAMINATE-9-PHOSPHATASE"/>
    <property type="match status" value="1"/>
</dbReference>
<evidence type="ECO:0000256" key="1">
    <source>
        <dbReference type="ARBA" id="ARBA00001946"/>
    </source>
</evidence>
<sequence length="473" mass="53749">MTIQAVFFDMGGTIDTHYHDRASSLQTTEYIRHLLSQAGLDMSGIELERLYDSIREGLTGYRIWRENTMIELPPERIWREFALQNFSIAPHQLDDIAEELALTADTRYLKRQMRPEMPEALEAIQRMGLKLGVISNVQSRGQVPKNLEQYKLLHYFDPIVLSSEYGWRKPDPSIFHHAASLAQVPTSACVYVGDRISRDILGARKAGYAMAVQILHDYKEGDDPVEPAPDAVIEDMRQLVNILKQALQHAKIPREHDHIKAILFDASDVLYFRPHPGRWLQPYLENLGLAYHALPSDRLHELKTRAFQREIGIEEYYNELLTLYGVQGEEHLKAGRAILEQESDAVEIFEGVKDTLIQLKERGFLLGIVTDTVLPIAKKLRWFERGGFVHVWDAVISSCDIGIRKPNPAMYEAALQQLGVASEEAVFIGHDASEIQGAEKVGLTTVAFNYDDDAHADLYVEHFTDLLTLSIFS</sequence>
<dbReference type="GO" id="GO:0046872">
    <property type="term" value="F:metal ion binding"/>
    <property type="evidence" value="ECO:0007669"/>
    <property type="project" value="UniProtKB-KW"/>
</dbReference>
<dbReference type="NCBIfam" id="TIGR01549">
    <property type="entry name" value="HAD-SF-IA-v1"/>
    <property type="match status" value="2"/>
</dbReference>
<dbReference type="SFLD" id="SFLDS00003">
    <property type="entry name" value="Haloacid_Dehalogenase"/>
    <property type="match status" value="2"/>
</dbReference>
<dbReference type="EMBL" id="PDSK01000090">
    <property type="protein sequence ID" value="PIE34313.1"/>
    <property type="molecule type" value="Genomic_DNA"/>
</dbReference>
<evidence type="ECO:0000256" key="3">
    <source>
        <dbReference type="ARBA" id="ARBA00022801"/>
    </source>
</evidence>
<evidence type="ECO:0000313" key="5">
    <source>
        <dbReference type="EMBL" id="PIE34313.1"/>
    </source>
</evidence>
<dbReference type="InterPro" id="IPR051400">
    <property type="entry name" value="HAD-like_hydrolase"/>
</dbReference>
<dbReference type="InterPro" id="IPR036412">
    <property type="entry name" value="HAD-like_sf"/>
</dbReference>
<dbReference type="InterPro" id="IPR023214">
    <property type="entry name" value="HAD_sf"/>
</dbReference>
<dbReference type="InterPro" id="IPR006439">
    <property type="entry name" value="HAD-SF_hydro_IA"/>
</dbReference>
<dbReference type="InterPro" id="IPR023198">
    <property type="entry name" value="PGP-like_dom2"/>
</dbReference>
<gene>
    <name evidence="5" type="ORF">CSA56_07975</name>
</gene>
<evidence type="ECO:0000313" key="6">
    <source>
        <dbReference type="Proteomes" id="UP000230821"/>
    </source>
</evidence>
<protein>
    <recommendedName>
        <fullName evidence="7">HAD family hydrolase</fullName>
    </recommendedName>
</protein>
<keyword evidence="3" id="KW-0378">Hydrolase</keyword>
<name>A0A2G6KF61_9BACT</name>
<accession>A0A2G6KF61</accession>
<evidence type="ECO:0008006" key="7">
    <source>
        <dbReference type="Google" id="ProtNLM"/>
    </source>
</evidence>
<keyword evidence="4" id="KW-0460">Magnesium</keyword>
<dbReference type="GO" id="GO:0016791">
    <property type="term" value="F:phosphatase activity"/>
    <property type="evidence" value="ECO:0007669"/>
    <property type="project" value="TreeGrafter"/>
</dbReference>
<comment type="caution">
    <text evidence="5">The sequence shown here is derived from an EMBL/GenBank/DDBJ whole genome shotgun (WGS) entry which is preliminary data.</text>
</comment>
<dbReference type="SFLD" id="SFLDG01129">
    <property type="entry name" value="C1.5:_HAD__Beta-PGM__Phosphata"/>
    <property type="match status" value="2"/>
</dbReference>
<comment type="cofactor">
    <cofactor evidence="1">
        <name>Mg(2+)</name>
        <dbReference type="ChEBI" id="CHEBI:18420"/>
    </cofactor>
</comment>
<dbReference type="AlphaFoldDB" id="A0A2G6KF61"/>
<organism evidence="5 6">
    <name type="scientific">candidate division KSB3 bacterium</name>
    <dbReference type="NCBI Taxonomy" id="2044937"/>
    <lineage>
        <taxon>Bacteria</taxon>
        <taxon>candidate division KSB3</taxon>
    </lineage>
</organism>
<dbReference type="SUPFAM" id="SSF56784">
    <property type="entry name" value="HAD-like"/>
    <property type="match status" value="2"/>
</dbReference>
<evidence type="ECO:0000256" key="4">
    <source>
        <dbReference type="ARBA" id="ARBA00022842"/>
    </source>
</evidence>
<dbReference type="Gene3D" id="1.10.150.240">
    <property type="entry name" value="Putative phosphatase, domain 2"/>
    <property type="match status" value="1"/>
</dbReference>
<dbReference type="GO" id="GO:0044281">
    <property type="term" value="P:small molecule metabolic process"/>
    <property type="evidence" value="ECO:0007669"/>
    <property type="project" value="UniProtKB-ARBA"/>
</dbReference>
<evidence type="ECO:0000256" key="2">
    <source>
        <dbReference type="ARBA" id="ARBA00022723"/>
    </source>
</evidence>
<dbReference type="Pfam" id="PF00702">
    <property type="entry name" value="Hydrolase"/>
    <property type="match status" value="2"/>
</dbReference>
<keyword evidence="2" id="KW-0479">Metal-binding</keyword>
<reference evidence="5 6" key="1">
    <citation type="submission" date="2017-10" db="EMBL/GenBank/DDBJ databases">
        <title>Novel microbial diversity and functional potential in the marine mammal oral microbiome.</title>
        <authorList>
            <person name="Dudek N.K."/>
            <person name="Sun C.L."/>
            <person name="Burstein D."/>
            <person name="Kantor R.S."/>
            <person name="Aliaga Goltsman D.S."/>
            <person name="Bik E.M."/>
            <person name="Thomas B.C."/>
            <person name="Banfield J.F."/>
            <person name="Relman D.A."/>
        </authorList>
    </citation>
    <scope>NUCLEOTIDE SEQUENCE [LARGE SCALE GENOMIC DNA]</scope>
    <source>
        <strain evidence="5">DOLJORAL78_47_16</strain>
    </source>
</reference>
<proteinExistence type="predicted"/>
<dbReference type="PANTHER" id="PTHR46470:SF2">
    <property type="entry name" value="GLYCERALDEHYDE 3-PHOSPHATE PHOSPHATASE"/>
    <property type="match status" value="1"/>
</dbReference>